<dbReference type="EC" id="3.4.11.18" evidence="6"/>
<dbReference type="Pfam" id="PF00557">
    <property type="entry name" value="Peptidase_M24"/>
    <property type="match status" value="1"/>
</dbReference>
<evidence type="ECO:0000313" key="8">
    <source>
        <dbReference type="EMBL" id="NMC62810.1"/>
    </source>
</evidence>
<dbReference type="GO" id="GO:0046872">
    <property type="term" value="F:metal ion binding"/>
    <property type="evidence" value="ECO:0007669"/>
    <property type="project" value="UniProtKB-KW"/>
</dbReference>
<comment type="caution">
    <text evidence="8">The sequence shown here is derived from an EMBL/GenBank/DDBJ whole genome shotgun (WGS) entry which is preliminary data.</text>
</comment>
<feature type="domain" description="Peptidase M24" evidence="7">
    <location>
        <begin position="13"/>
        <end position="188"/>
    </location>
</feature>
<dbReference type="InterPro" id="IPR001714">
    <property type="entry name" value="Pept_M24_MAP"/>
</dbReference>
<evidence type="ECO:0000256" key="4">
    <source>
        <dbReference type="ARBA" id="ARBA00022723"/>
    </source>
</evidence>
<dbReference type="PRINTS" id="PR00599">
    <property type="entry name" value="MAPEPTIDASE"/>
</dbReference>
<name>A0A7X9FR73_9DELT</name>
<protein>
    <recommendedName>
        <fullName evidence="6">Methionine aminopeptidase</fullName>
        <ecNumber evidence="6">3.4.11.18</ecNumber>
    </recommendedName>
</protein>
<comment type="cofactor">
    <cofactor evidence="6">
        <name>Co(2+)</name>
        <dbReference type="ChEBI" id="CHEBI:48828"/>
    </cofactor>
    <cofactor evidence="6">
        <name>Zn(2+)</name>
        <dbReference type="ChEBI" id="CHEBI:29105"/>
    </cofactor>
    <cofactor evidence="6">
        <name>Mn(2+)</name>
        <dbReference type="ChEBI" id="CHEBI:29035"/>
    </cofactor>
    <cofactor evidence="6">
        <name>Fe(2+)</name>
        <dbReference type="ChEBI" id="CHEBI:29033"/>
    </cofactor>
    <text evidence="6">Binds 2 divalent metal cations per subunit. Has a high-affinity and a low affinity metal-binding site. The true nature of the physiological cofactor is under debate. The enzyme is active with cobalt, zinc, manganese or divalent iron ions.</text>
</comment>
<evidence type="ECO:0000313" key="9">
    <source>
        <dbReference type="Proteomes" id="UP000524246"/>
    </source>
</evidence>
<feature type="non-terminal residue" evidence="8">
    <location>
        <position position="192"/>
    </location>
</feature>
<accession>A0A7X9FR73</accession>
<dbReference type="InterPro" id="IPR036005">
    <property type="entry name" value="Creatinase/aminopeptidase-like"/>
</dbReference>
<organism evidence="8 9">
    <name type="scientific">SAR324 cluster bacterium</name>
    <dbReference type="NCBI Taxonomy" id="2024889"/>
    <lineage>
        <taxon>Bacteria</taxon>
        <taxon>Deltaproteobacteria</taxon>
        <taxon>SAR324 cluster</taxon>
    </lineage>
</organism>
<dbReference type="PANTHER" id="PTHR43330:SF8">
    <property type="entry name" value="METHIONINE AMINOPEPTIDASE 1D, MITOCHONDRIAL"/>
    <property type="match status" value="1"/>
</dbReference>
<evidence type="ECO:0000256" key="3">
    <source>
        <dbReference type="ARBA" id="ARBA00022670"/>
    </source>
</evidence>
<dbReference type="GO" id="GO:0004239">
    <property type="term" value="F:initiator methionyl aminopeptidase activity"/>
    <property type="evidence" value="ECO:0007669"/>
    <property type="project" value="UniProtKB-EC"/>
</dbReference>
<dbReference type="GO" id="GO:0006508">
    <property type="term" value="P:proteolysis"/>
    <property type="evidence" value="ECO:0007669"/>
    <property type="project" value="UniProtKB-KW"/>
</dbReference>
<dbReference type="NCBIfam" id="TIGR00500">
    <property type="entry name" value="met_pdase_I"/>
    <property type="match status" value="1"/>
</dbReference>
<evidence type="ECO:0000256" key="5">
    <source>
        <dbReference type="ARBA" id="ARBA00022801"/>
    </source>
</evidence>
<dbReference type="Proteomes" id="UP000524246">
    <property type="component" value="Unassembled WGS sequence"/>
</dbReference>
<comment type="similarity">
    <text evidence="6">Belongs to the peptidase M24A family.</text>
</comment>
<dbReference type="PANTHER" id="PTHR43330">
    <property type="entry name" value="METHIONINE AMINOPEPTIDASE"/>
    <property type="match status" value="1"/>
</dbReference>
<proteinExistence type="inferred from homology"/>
<evidence type="ECO:0000259" key="7">
    <source>
        <dbReference type="Pfam" id="PF00557"/>
    </source>
</evidence>
<keyword evidence="5 8" id="KW-0378">Hydrolase</keyword>
<evidence type="ECO:0000256" key="6">
    <source>
        <dbReference type="RuleBase" id="RU003653"/>
    </source>
</evidence>
<keyword evidence="2 6" id="KW-0031">Aminopeptidase</keyword>
<comment type="function">
    <text evidence="1">Removes the N-terminal methionine from nascent proteins. The N-terminal methionine is often cleaved when the second residue in the primary sequence is small and uncharged (Met-Ala-, Cys, Gly, Pro, Ser, Thr, or Val). Requires deformylation of the N(alpha)-formylated initiator methionine before it can be hydrolyzed.</text>
</comment>
<dbReference type="InterPro" id="IPR002467">
    <property type="entry name" value="Pept_M24A_MAP1"/>
</dbReference>
<dbReference type="Gene3D" id="3.90.230.10">
    <property type="entry name" value="Creatinase/methionine aminopeptidase superfamily"/>
    <property type="match status" value="1"/>
</dbReference>
<dbReference type="EMBL" id="JAAZON010000284">
    <property type="protein sequence ID" value="NMC62810.1"/>
    <property type="molecule type" value="Genomic_DNA"/>
</dbReference>
<evidence type="ECO:0000256" key="2">
    <source>
        <dbReference type="ARBA" id="ARBA00022438"/>
    </source>
</evidence>
<keyword evidence="4 6" id="KW-0479">Metal-binding</keyword>
<evidence type="ECO:0000256" key="1">
    <source>
        <dbReference type="ARBA" id="ARBA00002521"/>
    </source>
</evidence>
<dbReference type="SUPFAM" id="SSF55920">
    <property type="entry name" value="Creatinase/aminopeptidase"/>
    <property type="match status" value="1"/>
</dbReference>
<dbReference type="GO" id="GO:0070006">
    <property type="term" value="F:metalloaminopeptidase activity"/>
    <property type="evidence" value="ECO:0007669"/>
    <property type="project" value="InterPro"/>
</dbReference>
<gene>
    <name evidence="8" type="primary">map</name>
    <name evidence="8" type="ORF">GYA55_06535</name>
</gene>
<sequence>MVKIPQKTKEEIELMRRACKVTSQILDAVGDVVKPGVSTEEINEFVHNMTLELGAVPATLNYRGYPKSVCTSINDVICHGIPSAYEVLKAGDIVNIDVTSIKDGFHGDASRMFMVGGPDACSEDARQLVRIAREAMYKGIEAVAPGKRIGDIGAAIQAFIESTGKGYGIVRDYTGHGVGREFHEPPQVLHIG</sequence>
<dbReference type="AlphaFoldDB" id="A0A7X9FR73"/>
<keyword evidence="3 6" id="KW-0645">Protease</keyword>
<reference evidence="8 9" key="1">
    <citation type="journal article" date="2020" name="Biotechnol. Biofuels">
        <title>New insights from the biogas microbiome by comprehensive genome-resolved metagenomics of nearly 1600 species originating from multiple anaerobic digesters.</title>
        <authorList>
            <person name="Campanaro S."/>
            <person name="Treu L."/>
            <person name="Rodriguez-R L.M."/>
            <person name="Kovalovszki A."/>
            <person name="Ziels R.M."/>
            <person name="Maus I."/>
            <person name="Zhu X."/>
            <person name="Kougias P.G."/>
            <person name="Basile A."/>
            <person name="Luo G."/>
            <person name="Schluter A."/>
            <person name="Konstantinidis K.T."/>
            <person name="Angelidaki I."/>
        </authorList>
    </citation>
    <scope>NUCLEOTIDE SEQUENCE [LARGE SCALE GENOMIC DNA]</scope>
    <source>
        <strain evidence="8">AS27yjCOA_65</strain>
    </source>
</reference>
<comment type="catalytic activity">
    <reaction evidence="6">
        <text>Release of N-terminal amino acids, preferentially methionine, from peptides and arylamides.</text>
        <dbReference type="EC" id="3.4.11.18"/>
    </reaction>
</comment>
<dbReference type="InterPro" id="IPR000994">
    <property type="entry name" value="Pept_M24"/>
</dbReference>